<dbReference type="InterPro" id="IPR023393">
    <property type="entry name" value="START-like_dom_sf"/>
</dbReference>
<dbReference type="SUPFAM" id="SSF55961">
    <property type="entry name" value="Bet v1-like"/>
    <property type="match status" value="1"/>
</dbReference>
<dbReference type="GO" id="GO:0005789">
    <property type="term" value="C:endoplasmic reticulum membrane"/>
    <property type="evidence" value="ECO:0007669"/>
    <property type="project" value="TreeGrafter"/>
</dbReference>
<reference evidence="2 3" key="2">
    <citation type="journal article" date="2019" name="G3 (Bethesda)">
        <title>Hybrid Assembly of the Genome of the Entomopathogenic Nematode Steinernema carpocapsae Identifies the X-Chromosome.</title>
        <authorList>
            <person name="Serra L."/>
            <person name="Macchietto M."/>
            <person name="Macias-Munoz A."/>
            <person name="McGill C.J."/>
            <person name="Rodriguez I.M."/>
            <person name="Rodriguez B."/>
            <person name="Murad R."/>
            <person name="Mortazavi A."/>
        </authorList>
    </citation>
    <scope>NUCLEOTIDE SEQUENCE [LARGE SCALE GENOMIC DNA]</scope>
    <source>
        <strain evidence="2 3">ALL</strain>
    </source>
</reference>
<dbReference type="OrthoDB" id="74575at2759"/>
<proteinExistence type="predicted"/>
<dbReference type="InterPro" id="IPR051869">
    <property type="entry name" value="STARD3"/>
</dbReference>
<protein>
    <recommendedName>
        <fullName evidence="1">START domain-containing protein</fullName>
    </recommendedName>
</protein>
<reference evidence="2 3" key="1">
    <citation type="journal article" date="2015" name="Genome Biol.">
        <title>Comparative genomics of Steinernema reveals deeply conserved gene regulatory networks.</title>
        <authorList>
            <person name="Dillman A.R."/>
            <person name="Macchietto M."/>
            <person name="Porter C.F."/>
            <person name="Rogers A."/>
            <person name="Williams B."/>
            <person name="Antoshechkin I."/>
            <person name="Lee M.M."/>
            <person name="Goodwin Z."/>
            <person name="Lu X."/>
            <person name="Lewis E.E."/>
            <person name="Goodrich-Blair H."/>
            <person name="Stock S.P."/>
            <person name="Adams B.J."/>
            <person name="Sternberg P.W."/>
            <person name="Mortazavi A."/>
        </authorList>
    </citation>
    <scope>NUCLEOTIDE SEQUENCE [LARGE SCALE GENOMIC DNA]</scope>
    <source>
        <strain evidence="2 3">ALL</strain>
    </source>
</reference>
<sequence>MASVDLFSVVDTLTSENIKYQNGMKNASEALKEAYDIFNSEDFATKNGWKKEAESHGDVMYSKMVSYGKMFGITVDMPLDYESIFQENWVGLEQETSQRFDHIYKKLTDHVDIVHTGNSDMVVVKGRDIVACRMWRKVENVIYMAGRSFKTDDLPETKDHIRATMHLCGNRYQPDPNDPTRCRADFVMCFDLKGWIPVKVINALMGSMILKDVDEHKKKFQVMRDARNA</sequence>
<dbReference type="EMBL" id="AZBU02000002">
    <property type="protein sequence ID" value="TKR96576.1"/>
    <property type="molecule type" value="Genomic_DNA"/>
</dbReference>
<dbReference type="AlphaFoldDB" id="A0A4U5PJD3"/>
<dbReference type="SMART" id="SM00234">
    <property type="entry name" value="START"/>
    <property type="match status" value="1"/>
</dbReference>
<accession>A0A4U5PJD3</accession>
<evidence type="ECO:0000313" key="3">
    <source>
        <dbReference type="Proteomes" id="UP000298663"/>
    </source>
</evidence>
<dbReference type="PANTHER" id="PTHR46121:SF3">
    <property type="entry name" value="STEROIDOGENIC ACUTE REGULATORY-LIKE PROTEIN 1"/>
    <property type="match status" value="1"/>
</dbReference>
<dbReference type="Proteomes" id="UP000298663">
    <property type="component" value="Unassembled WGS sequence"/>
</dbReference>
<gene>
    <name evidence="2" type="ORF">L596_010577</name>
</gene>
<feature type="domain" description="START" evidence="1">
    <location>
        <begin position="75"/>
        <end position="225"/>
    </location>
</feature>
<dbReference type="GO" id="GO:0099044">
    <property type="term" value="P:vesicle tethering to endoplasmic reticulum"/>
    <property type="evidence" value="ECO:0007669"/>
    <property type="project" value="TreeGrafter"/>
</dbReference>
<organism evidence="2 3">
    <name type="scientific">Steinernema carpocapsae</name>
    <name type="common">Entomopathogenic nematode</name>
    <dbReference type="NCBI Taxonomy" id="34508"/>
    <lineage>
        <taxon>Eukaryota</taxon>
        <taxon>Metazoa</taxon>
        <taxon>Ecdysozoa</taxon>
        <taxon>Nematoda</taxon>
        <taxon>Chromadorea</taxon>
        <taxon>Rhabditida</taxon>
        <taxon>Tylenchina</taxon>
        <taxon>Panagrolaimomorpha</taxon>
        <taxon>Strongyloidoidea</taxon>
        <taxon>Steinernematidae</taxon>
        <taxon>Steinernema</taxon>
    </lineage>
</organism>
<dbReference type="PANTHER" id="PTHR46121">
    <property type="entry name" value="STEROIDOGENIC ACUTE REGULATORY PROTEIN-LIKE"/>
    <property type="match status" value="1"/>
</dbReference>
<dbReference type="GO" id="GO:0005765">
    <property type="term" value="C:lysosomal membrane"/>
    <property type="evidence" value="ECO:0007669"/>
    <property type="project" value="TreeGrafter"/>
</dbReference>
<name>A0A4U5PJD3_STECR</name>
<dbReference type="STRING" id="34508.A0A4U5PJD3"/>
<dbReference type="GO" id="GO:0008289">
    <property type="term" value="F:lipid binding"/>
    <property type="evidence" value="ECO:0007669"/>
    <property type="project" value="InterPro"/>
</dbReference>
<evidence type="ECO:0000313" key="2">
    <source>
        <dbReference type="EMBL" id="TKR96576.1"/>
    </source>
</evidence>
<dbReference type="GO" id="GO:0140284">
    <property type="term" value="C:endoplasmic reticulum-endosome membrane contact site"/>
    <property type="evidence" value="ECO:0007669"/>
    <property type="project" value="TreeGrafter"/>
</dbReference>
<dbReference type="InterPro" id="IPR002913">
    <property type="entry name" value="START_lipid-bd_dom"/>
</dbReference>
<comment type="caution">
    <text evidence="2">The sequence shown here is derived from an EMBL/GenBank/DDBJ whole genome shotgun (WGS) entry which is preliminary data.</text>
</comment>
<evidence type="ECO:0000259" key="1">
    <source>
        <dbReference type="PROSITE" id="PS50848"/>
    </source>
</evidence>
<dbReference type="PROSITE" id="PS50848">
    <property type="entry name" value="START"/>
    <property type="match status" value="1"/>
</dbReference>
<dbReference type="Gene3D" id="3.30.530.20">
    <property type="match status" value="1"/>
</dbReference>
<dbReference type="GO" id="GO:0031902">
    <property type="term" value="C:late endosome membrane"/>
    <property type="evidence" value="ECO:0007669"/>
    <property type="project" value="TreeGrafter"/>
</dbReference>
<keyword evidence="3" id="KW-1185">Reference proteome</keyword>
<dbReference type="Pfam" id="PF01852">
    <property type="entry name" value="START"/>
    <property type="match status" value="1"/>
</dbReference>